<feature type="region of interest" description="Disordered" evidence="1">
    <location>
        <begin position="696"/>
        <end position="715"/>
    </location>
</feature>
<dbReference type="Pfam" id="PF14022">
    <property type="entry name" value="DUF4238"/>
    <property type="match status" value="1"/>
</dbReference>
<protein>
    <submittedName>
        <fullName evidence="2">Uncharacterized protein</fullName>
    </submittedName>
</protein>
<evidence type="ECO:0000313" key="3">
    <source>
        <dbReference type="Proteomes" id="UP000813427"/>
    </source>
</evidence>
<dbReference type="AlphaFoldDB" id="A0A8K0RHA4"/>
<feature type="compositionally biased region" description="Polar residues" evidence="1">
    <location>
        <begin position="727"/>
        <end position="742"/>
    </location>
</feature>
<reference evidence="2" key="1">
    <citation type="journal article" date="2021" name="Nat. Commun.">
        <title>Genetic determinants of endophytism in the Arabidopsis root mycobiome.</title>
        <authorList>
            <person name="Mesny F."/>
            <person name="Miyauchi S."/>
            <person name="Thiergart T."/>
            <person name="Pickel B."/>
            <person name="Atanasova L."/>
            <person name="Karlsson M."/>
            <person name="Huettel B."/>
            <person name="Barry K.W."/>
            <person name="Haridas S."/>
            <person name="Chen C."/>
            <person name="Bauer D."/>
            <person name="Andreopoulos W."/>
            <person name="Pangilinan J."/>
            <person name="LaButti K."/>
            <person name="Riley R."/>
            <person name="Lipzen A."/>
            <person name="Clum A."/>
            <person name="Drula E."/>
            <person name="Henrissat B."/>
            <person name="Kohler A."/>
            <person name="Grigoriev I.V."/>
            <person name="Martin F.M."/>
            <person name="Hacquard S."/>
        </authorList>
    </citation>
    <scope>NUCLEOTIDE SEQUENCE</scope>
    <source>
        <strain evidence="2">MPI-SDFR-AT-0068</strain>
    </source>
</reference>
<proteinExistence type="predicted"/>
<dbReference type="OrthoDB" id="5340163at2759"/>
<evidence type="ECO:0000313" key="2">
    <source>
        <dbReference type="EMBL" id="KAH7230901.1"/>
    </source>
</evidence>
<dbReference type="InterPro" id="IPR025332">
    <property type="entry name" value="DUF4238"/>
</dbReference>
<evidence type="ECO:0000256" key="1">
    <source>
        <dbReference type="SAM" id="MobiDB-lite"/>
    </source>
</evidence>
<accession>A0A8K0RHA4</accession>
<gene>
    <name evidence="2" type="ORF">BKA59DRAFT_549933</name>
</gene>
<dbReference type="EMBL" id="JAGPXF010000009">
    <property type="protein sequence ID" value="KAH7230901.1"/>
    <property type="molecule type" value="Genomic_DNA"/>
</dbReference>
<dbReference type="Proteomes" id="UP000813427">
    <property type="component" value="Unassembled WGS sequence"/>
</dbReference>
<comment type="caution">
    <text evidence="2">The sequence shown here is derived from an EMBL/GenBank/DDBJ whole genome shotgun (WGS) entry which is preliminary data.</text>
</comment>
<sequence>MDAAKPQYQHFVPQFILKNFDHPFVCPCTPKNSSKCKRRHHEKGKHPGDPVVNCLQLLPDGFKIEEHSIRRVCGLKDMYTDRSSTAEVPHQLEMKFSRLECSTSPIIRKIVMAHEHGQKDIKLTRTQRTILRKFLFLLSIRGSGFFRRYNCETIEDYNHEEDQALLRDFMESHAIERPIDVWLHGLDAIIDLDMDVEDQWAKKISSTVYFAIADRFVEHITSYWMAVCAPANVDEEFVLTDTGYNVHEGPTVDFEDKNTGEHVRLGPAFHYFAPIAPRLMIILRSQHLPEPLDDSDPDNKEYREQRRKFLIDLVYGPETKSMIEDLPVHKALNSYSKVIDGRPTPLPEWDRQYRKNDRFTFPIFRISPDYTRKMNGLLLDHAFHGLTVIFNRQDVFLDLVEWYLTEPCEVGKNLSGEHRETKRRYIEQLTTFMVAQGREVSPEVRYWPTREDLDIARFRENNISAMRWVQSFAEDRSNEPKQAGTQMEQEPVHEADSEFEENPRNRSETTPKDAEEPERLPDELTSFGSYLRLQIYLHEDPLVGEIYKHVMERIEASQSNPNASPDASSGELEHSLAMLRIWVINAQLDRRGDIETDDRLVKLLQRFQEQEPNFVFWHFLKRIRHALKRQEQASILTNDTSIVDEKDLEGPEDDIADGSIPIPHITNFARWKAMIRDISKSQKLERELSPLELTSLIGSPKKPAEGNDTTHMSLEKKRELFGVKASYRTSTKNAGPSSSQSRVGATTGVGGGTCDELKSLSKDSLIALVRQQRAYI</sequence>
<name>A0A8K0RHA4_9HYPO</name>
<feature type="compositionally biased region" description="Basic and acidic residues" evidence="1">
    <location>
        <begin position="490"/>
        <end position="520"/>
    </location>
</feature>
<organism evidence="2 3">
    <name type="scientific">Fusarium tricinctum</name>
    <dbReference type="NCBI Taxonomy" id="61284"/>
    <lineage>
        <taxon>Eukaryota</taxon>
        <taxon>Fungi</taxon>
        <taxon>Dikarya</taxon>
        <taxon>Ascomycota</taxon>
        <taxon>Pezizomycotina</taxon>
        <taxon>Sordariomycetes</taxon>
        <taxon>Hypocreomycetidae</taxon>
        <taxon>Hypocreales</taxon>
        <taxon>Nectriaceae</taxon>
        <taxon>Fusarium</taxon>
        <taxon>Fusarium tricinctum species complex</taxon>
    </lineage>
</organism>
<feature type="region of interest" description="Disordered" evidence="1">
    <location>
        <begin position="474"/>
        <end position="520"/>
    </location>
</feature>
<feature type="region of interest" description="Disordered" evidence="1">
    <location>
        <begin position="727"/>
        <end position="749"/>
    </location>
</feature>
<keyword evidence="3" id="KW-1185">Reference proteome</keyword>